<proteinExistence type="predicted"/>
<keyword evidence="1" id="KW-1133">Transmembrane helix</keyword>
<feature type="transmembrane region" description="Helical" evidence="1">
    <location>
        <begin position="229"/>
        <end position="252"/>
    </location>
</feature>
<dbReference type="AlphaFoldDB" id="A0A5N3PA78"/>
<evidence type="ECO:0000313" key="2">
    <source>
        <dbReference type="EMBL" id="KAB0266613.1"/>
    </source>
</evidence>
<name>A0A5N3PA78_9HYPH</name>
<dbReference type="Proteomes" id="UP000325684">
    <property type="component" value="Unassembled WGS sequence"/>
</dbReference>
<dbReference type="RefSeq" id="WP_150945203.1">
    <property type="nucleotide sequence ID" value="NZ_VCMV01000020.1"/>
</dbReference>
<organism evidence="2 3">
    <name type="scientific">Microvirga brassicacearum</name>
    <dbReference type="NCBI Taxonomy" id="2580413"/>
    <lineage>
        <taxon>Bacteria</taxon>
        <taxon>Pseudomonadati</taxon>
        <taxon>Pseudomonadota</taxon>
        <taxon>Alphaproteobacteria</taxon>
        <taxon>Hyphomicrobiales</taxon>
        <taxon>Methylobacteriaceae</taxon>
        <taxon>Microvirga</taxon>
    </lineage>
</organism>
<keyword evidence="1" id="KW-0472">Membrane</keyword>
<evidence type="ECO:0000256" key="1">
    <source>
        <dbReference type="SAM" id="Phobius"/>
    </source>
</evidence>
<evidence type="ECO:0000313" key="3">
    <source>
        <dbReference type="Proteomes" id="UP000325684"/>
    </source>
</evidence>
<accession>A0A5N3PA78</accession>
<dbReference type="EMBL" id="VCMV01000020">
    <property type="protein sequence ID" value="KAB0266613.1"/>
    <property type="molecule type" value="Genomic_DNA"/>
</dbReference>
<reference evidence="2 3" key="1">
    <citation type="journal article" date="2019" name="Microorganisms">
        <title>Genome Insights into the Novel Species Microvirga brassicacearum, a Rapeseed Endophyte with Biotechnological Potential.</title>
        <authorList>
            <person name="Jimenez-Gomez A."/>
            <person name="Saati-Santamaria Z."/>
            <person name="Igual J.M."/>
            <person name="Rivas R."/>
            <person name="Mateos P.F."/>
            <person name="Garcia-Fraile P."/>
        </authorList>
    </citation>
    <scope>NUCLEOTIDE SEQUENCE [LARGE SCALE GENOMIC DNA]</scope>
    <source>
        <strain evidence="2 3">CDVBN77</strain>
    </source>
</reference>
<keyword evidence="3" id="KW-1185">Reference proteome</keyword>
<gene>
    <name evidence="2" type="ORF">FEZ63_13325</name>
</gene>
<comment type="caution">
    <text evidence="2">The sequence shown here is derived from an EMBL/GenBank/DDBJ whole genome shotgun (WGS) entry which is preliminary data.</text>
</comment>
<dbReference type="OrthoDB" id="118340at2"/>
<keyword evidence="1" id="KW-0812">Transmembrane</keyword>
<sequence>MSVAEKKIAVPAVESSVTAQIQGRLDAIEARRLYGWVRDQARPQERLLVRVLMGGRMIASATADRPRIDLRRNGIGDGAYAFEVELPGALSEEERERLSVVAVSPTTGQEIVLQPPSHTERTAEAAVNAPLSRVLDQLEVLIAAQRRSQIIQRETAEALRSTAAQVEQMASNEDGVGAALDLVRNSRDDLAQRVADLEVFLLRFDTVLTGFDSRIADLSKAADRPMRRAVSLLLMLGGITATATTAILLVLLRGGF</sequence>
<protein>
    <submittedName>
        <fullName evidence="2">Uncharacterized protein</fullName>
    </submittedName>
</protein>